<feature type="domain" description="Secretion system C-terminal sorting" evidence="2">
    <location>
        <begin position="48"/>
        <end position="119"/>
    </location>
</feature>
<organism evidence="3 4">
    <name type="scientific">Hymenobacter setariae</name>
    <dbReference type="NCBI Taxonomy" id="2594794"/>
    <lineage>
        <taxon>Bacteria</taxon>
        <taxon>Pseudomonadati</taxon>
        <taxon>Bacteroidota</taxon>
        <taxon>Cytophagia</taxon>
        <taxon>Cytophagales</taxon>
        <taxon>Hymenobacteraceae</taxon>
        <taxon>Hymenobacter</taxon>
    </lineage>
</organism>
<comment type="caution">
    <text evidence="3">The sequence shown here is derived from an EMBL/GenBank/DDBJ whole genome shotgun (WGS) entry which is preliminary data.</text>
</comment>
<evidence type="ECO:0000313" key="4">
    <source>
        <dbReference type="Proteomes" id="UP000317624"/>
    </source>
</evidence>
<dbReference type="InterPro" id="IPR026444">
    <property type="entry name" value="Secre_tail"/>
</dbReference>
<accession>A0A558BM84</accession>
<protein>
    <submittedName>
        <fullName evidence="3">T9SS type A sorting domain-containing protein</fullName>
    </submittedName>
</protein>
<reference evidence="3 4" key="1">
    <citation type="submission" date="2019-07" db="EMBL/GenBank/DDBJ databases">
        <title>Hymenobacter sp. straun FUR1 Genome sequencing and assembly.</title>
        <authorList>
            <person name="Chhetri G."/>
        </authorList>
    </citation>
    <scope>NUCLEOTIDE SEQUENCE [LARGE SCALE GENOMIC DNA]</scope>
    <source>
        <strain evidence="3 4">Fur1</strain>
    </source>
</reference>
<feature type="signal peptide" evidence="1">
    <location>
        <begin position="1"/>
        <end position="21"/>
    </location>
</feature>
<feature type="chain" id="PRO_5021788150" evidence="1">
    <location>
        <begin position="22"/>
        <end position="128"/>
    </location>
</feature>
<dbReference type="Pfam" id="PF18962">
    <property type="entry name" value="Por_Secre_tail"/>
    <property type="match status" value="1"/>
</dbReference>
<evidence type="ECO:0000256" key="1">
    <source>
        <dbReference type="SAM" id="SignalP"/>
    </source>
</evidence>
<dbReference type="AlphaFoldDB" id="A0A558BM84"/>
<evidence type="ECO:0000259" key="2">
    <source>
        <dbReference type="Pfam" id="PF18962"/>
    </source>
</evidence>
<proteinExistence type="predicted"/>
<keyword evidence="4" id="KW-1185">Reference proteome</keyword>
<dbReference type="NCBIfam" id="TIGR04183">
    <property type="entry name" value="Por_Secre_tail"/>
    <property type="match status" value="1"/>
</dbReference>
<evidence type="ECO:0000313" key="3">
    <source>
        <dbReference type="EMBL" id="TVT37627.1"/>
    </source>
</evidence>
<dbReference type="Proteomes" id="UP000317624">
    <property type="component" value="Unassembled WGS sequence"/>
</dbReference>
<dbReference type="RefSeq" id="WP_144851745.1">
    <property type="nucleotide sequence ID" value="NZ_VMRJ01000006.1"/>
</dbReference>
<name>A0A558BM84_9BACT</name>
<dbReference type="EMBL" id="VMRJ01000006">
    <property type="protein sequence ID" value="TVT37627.1"/>
    <property type="molecule type" value="Genomic_DNA"/>
</dbReference>
<keyword evidence="1" id="KW-0732">Signal</keyword>
<dbReference type="OrthoDB" id="9816167at2"/>
<sequence>MRFSTTVLLFLTLLTGATSWAAPQTASHPKLTSYRATQVATPTPTLTVFPNPTRGQLTVQAVGLSGQGYKFRLANVLGREVRLLAFRPEQASEALAVDLSGLPAGLYFYSLLVNDKIVSTKRLTLQAD</sequence>
<gene>
    <name evidence="3" type="ORF">FNT36_20845</name>
</gene>